<sequence length="150" mass="16513">MLFQRVLSGMLVLGLMAGCVMQPSAPTSATLQGDAAHPAATQGWVETRLYFGLGLVDKPESGVSEQAWRAFLDQEVTSRFPDGLSVIDVYGQWQGKQQSSPERLRSKQLVIDYPDTSENRAKVEAIRAAWKQRTGDQSVLRVTQPADVSF</sequence>
<proteinExistence type="predicted"/>
<reference evidence="2 3" key="1">
    <citation type="submission" date="2020-10" db="EMBL/GenBank/DDBJ databases">
        <title>Phylogeny of dyella-like bacteria.</title>
        <authorList>
            <person name="Fu J."/>
        </authorList>
    </citation>
    <scope>NUCLEOTIDE SEQUENCE [LARGE SCALE GENOMIC DNA]</scope>
    <source>
        <strain evidence="2 3">BB4</strain>
    </source>
</reference>
<dbReference type="EMBL" id="JADIKD010000010">
    <property type="protein sequence ID" value="MFK2917658.1"/>
    <property type="molecule type" value="Genomic_DNA"/>
</dbReference>
<feature type="chain" id="PRO_5046599165" evidence="1">
    <location>
        <begin position="18"/>
        <end position="150"/>
    </location>
</feature>
<dbReference type="Pfam" id="PF12098">
    <property type="entry name" value="DUF3574"/>
    <property type="match status" value="1"/>
</dbReference>
<feature type="signal peptide" evidence="1">
    <location>
        <begin position="1"/>
        <end position="17"/>
    </location>
</feature>
<keyword evidence="3" id="KW-1185">Reference proteome</keyword>
<protein>
    <submittedName>
        <fullName evidence="2">DUF3574 domain-containing protein</fullName>
    </submittedName>
</protein>
<dbReference type="InterPro" id="IPR021957">
    <property type="entry name" value="DUF3574"/>
</dbReference>
<dbReference type="Proteomes" id="UP001620408">
    <property type="component" value="Unassembled WGS sequence"/>
</dbReference>
<gene>
    <name evidence="2" type="ORF">ISS97_10345</name>
</gene>
<evidence type="ECO:0000313" key="2">
    <source>
        <dbReference type="EMBL" id="MFK2917658.1"/>
    </source>
</evidence>
<evidence type="ECO:0000313" key="3">
    <source>
        <dbReference type="Proteomes" id="UP001620408"/>
    </source>
</evidence>
<organism evidence="2 3">
    <name type="scientific">Dyella koreensis</name>
    <dbReference type="NCBI Taxonomy" id="311235"/>
    <lineage>
        <taxon>Bacteria</taxon>
        <taxon>Pseudomonadati</taxon>
        <taxon>Pseudomonadota</taxon>
        <taxon>Gammaproteobacteria</taxon>
        <taxon>Lysobacterales</taxon>
        <taxon>Rhodanobacteraceae</taxon>
        <taxon>Dyella</taxon>
    </lineage>
</organism>
<name>A0ABW8K7C3_9GAMM</name>
<accession>A0ABW8K7C3</accession>
<dbReference type="PROSITE" id="PS51257">
    <property type="entry name" value="PROKAR_LIPOPROTEIN"/>
    <property type="match status" value="1"/>
</dbReference>
<dbReference type="RefSeq" id="WP_379986769.1">
    <property type="nucleotide sequence ID" value="NZ_JADIKD010000010.1"/>
</dbReference>
<keyword evidence="1" id="KW-0732">Signal</keyword>
<evidence type="ECO:0000256" key="1">
    <source>
        <dbReference type="SAM" id="SignalP"/>
    </source>
</evidence>
<comment type="caution">
    <text evidence="2">The sequence shown here is derived from an EMBL/GenBank/DDBJ whole genome shotgun (WGS) entry which is preliminary data.</text>
</comment>